<dbReference type="Gene3D" id="2.10.22.10">
    <property type="entry name" value="Antistasin, domain 1"/>
    <property type="match status" value="1"/>
</dbReference>
<sequence length="1310" mass="143002">MGQCPFLVPAVSQACDLECTNDAHCDGDKKCCSNGCGLHCARPIIKTACQHQRALLEHRAREAGVPAGRVYLPACNEAGNFVAMQCHPATTTCWCVDHHGLEVPGTRLSQPAIPDCSAPVSCPRQSCDLACLHGYALDNSGCPVCSCRDPCEEVRCNHPMEECRIVHVACVGEPCPPLPVCLPKLDNPCPSGSPLNVNGSVLQCGPEGSVCPSSHKCHLSPLGEYALCCRKPREVCYEPRDSGFCEGSIRRWRFDPENNQCKRFRFGGCGGNLNNFESEQECENACPVLTSCEMMRARNLQRAKKNNKMTFIPKCHKKSGAWLPHQCLEELGVCWCVTPGGDQVEGSLTRGAPVCSIDASARSARRLDVVLNDLAKPINSICEAGETVHVCDKTACDNKVCLSNPSAVCRINPCSGCHAEFVDEYNTPLDCNSGLSTCQQELQTVLNSAAFTKSDALDPLSGAFEREQAAALYDLTRNADVYHSQAPAQYQQLSGEVYPTMYHHSDHVYPTQYLQNQHEPDSSVDRQGRVGKALDLTVTGDVVQDSTQQMHRKQRSVNQDAIIVSDEDLFRPSFGNHQQTVLAEDSPISLDYETQDFSVKPGTCPSPASDLSLLTCEPRQECLQDSHCHGSAKCCFTGCGSTCLQPQEVPASSEGLSASVPLCESDGSYARTQTSQGWAWCVDSKGRPLHHTLTRGHVRCGPNGQILEQVSQGEVCPSRPGVAPQVCRDECLTASCAAHPDAVCVADPCNHCQVSFYSGGGGEKVHCSERCSQPVATGMCRGAFRRFFHNASSGACEEFLYGGCQGNDNNFATLDECNHHCEKPKSPCEMPVRPGHCGGGEARWYYNVDSRACEPFLYTGCDGNNNNFPSKLQCQATCPELVLCPYWSSSSMEPSPCSRTEACRNQTCHNRPKAVCTVEPCSCLPYFTDQGGHTIHCLTPTQPPKTILAFSYDQDLPDDLSSEEMSGSKGPVTIYLEGEASLGRCELLRRHLSGLPARGPNRYLPQCDIHGNFLPTQCYAGLYVHEWSHSSPSVVRHGSNGGVTQRCWCVDETGKKTHPSAHFLKGQRECEHVMVESVVVTLGFHGHKLGLDALGRRHEKEIREQMSEVLASLRPATLDGKLAIVDLPDVTQVKFTLRGDGKIDAAYKLEDKVRKGELVLLVSEGGERRVPADMRASWFHHQVAPPAWRRPSSHSIAGTADAATAREVVSQMESVEPPFLAATVVITVLSAMLICGLVVAVVLYRRHVANNYPKLSHGSMQSLAFSDTSMDRRSISSGKFCSQLEHPRLDAKRPPYVTTIENEFRAVTRH</sequence>
<evidence type="ECO:0000259" key="8">
    <source>
        <dbReference type="PROSITE" id="PS51162"/>
    </source>
</evidence>
<dbReference type="CDD" id="cd00109">
    <property type="entry name" value="Kunitz-type"/>
    <property type="match status" value="3"/>
</dbReference>
<dbReference type="PROSITE" id="PS51252">
    <property type="entry name" value="ANTISTASIN"/>
    <property type="match status" value="1"/>
</dbReference>
<evidence type="ECO:0000313" key="11">
    <source>
        <dbReference type="EMBL" id="LAC23299.1"/>
    </source>
</evidence>
<evidence type="ECO:0000259" key="10">
    <source>
        <dbReference type="PROSITE" id="PS51390"/>
    </source>
</evidence>
<dbReference type="EMBL" id="IACT01004090">
    <property type="protein sequence ID" value="LAC23299.1"/>
    <property type="molecule type" value="mRNA"/>
</dbReference>
<reference evidence="11" key="1">
    <citation type="submission" date="2017-11" db="EMBL/GenBank/DDBJ databases">
        <title>The sensing device of the deep-sea amphipod.</title>
        <authorList>
            <person name="Kobayashi H."/>
            <person name="Nagahama T."/>
            <person name="Arai W."/>
            <person name="Sasagawa Y."/>
            <person name="Umeda M."/>
            <person name="Hayashi T."/>
            <person name="Nikaido I."/>
            <person name="Watanabe H."/>
            <person name="Oguri K."/>
            <person name="Kitazato H."/>
            <person name="Fujioka K."/>
            <person name="Kido Y."/>
            <person name="Takami H."/>
        </authorList>
    </citation>
    <scope>NUCLEOTIDE SEQUENCE</scope>
    <source>
        <tissue evidence="11">Whole body</tissue>
    </source>
</reference>
<feature type="domain" description="Thyroglobulin type-1" evidence="8">
    <location>
        <begin position="46"/>
        <end position="116"/>
    </location>
</feature>
<dbReference type="InterPro" id="IPR036645">
    <property type="entry name" value="Elafin-like_sf"/>
</dbReference>
<dbReference type="SUPFAM" id="SSF57262">
    <property type="entry name" value="Leech antihemostatic proteins"/>
    <property type="match status" value="1"/>
</dbReference>
<dbReference type="Pfam" id="PF00095">
    <property type="entry name" value="WAP"/>
    <property type="match status" value="2"/>
</dbReference>
<feature type="domain" description="BPTI/Kunitz inhibitor" evidence="7">
    <location>
        <begin position="828"/>
        <end position="878"/>
    </location>
</feature>
<feature type="domain" description="BPTI/Kunitz inhibitor" evidence="7">
    <location>
        <begin position="236"/>
        <end position="286"/>
    </location>
</feature>
<dbReference type="SMART" id="SM00217">
    <property type="entry name" value="WAP"/>
    <property type="match status" value="2"/>
</dbReference>
<keyword evidence="6" id="KW-0472">Membrane</keyword>
<dbReference type="InterPro" id="IPR036880">
    <property type="entry name" value="Kunitz_BPTI_sf"/>
</dbReference>
<dbReference type="CDD" id="cd00199">
    <property type="entry name" value="WAP"/>
    <property type="match status" value="2"/>
</dbReference>
<feature type="domain" description="WAP" evidence="10">
    <location>
        <begin position="1"/>
        <end position="44"/>
    </location>
</feature>
<feature type="disulfide bond" evidence="5">
    <location>
        <begin position="86"/>
        <end position="93"/>
    </location>
</feature>
<name>A0A6A7FYZ2_9CRUS</name>
<feature type="domain" description="Thyroglobulin type-1" evidence="8">
    <location>
        <begin position="982"/>
        <end position="1070"/>
    </location>
</feature>
<accession>A0A6A7FYZ2</accession>
<evidence type="ECO:0000256" key="2">
    <source>
        <dbReference type="ARBA" id="ARBA00022737"/>
    </source>
</evidence>
<feature type="transmembrane region" description="Helical" evidence="6">
    <location>
        <begin position="1219"/>
        <end position="1244"/>
    </location>
</feature>
<dbReference type="PROSITE" id="PS51390">
    <property type="entry name" value="WAP"/>
    <property type="match status" value="2"/>
</dbReference>
<dbReference type="Gene3D" id="4.10.410.10">
    <property type="entry name" value="Pancreatic trypsin inhibitor Kunitz domain"/>
    <property type="match status" value="3"/>
</dbReference>
<keyword evidence="6" id="KW-0812">Transmembrane</keyword>
<keyword evidence="2" id="KW-0677">Repeat</keyword>
<dbReference type="SUPFAM" id="SSF57362">
    <property type="entry name" value="BPTI-like"/>
    <property type="match status" value="3"/>
</dbReference>
<evidence type="ECO:0000259" key="9">
    <source>
        <dbReference type="PROSITE" id="PS51252"/>
    </source>
</evidence>
<feature type="domain" description="Antistasin-like" evidence="9">
    <location>
        <begin position="122"/>
        <end position="147"/>
    </location>
</feature>
<keyword evidence="1" id="KW-0646">Protease inhibitor</keyword>
<dbReference type="InterPro" id="IPR011061">
    <property type="entry name" value="Hirudin/antistatin"/>
</dbReference>
<dbReference type="PANTHER" id="PTHR46676">
    <property type="entry name" value="PROTEIN AMBP"/>
    <property type="match status" value="1"/>
</dbReference>
<dbReference type="PRINTS" id="PR00759">
    <property type="entry name" value="BASICPTASE"/>
</dbReference>
<dbReference type="InterPro" id="IPR004094">
    <property type="entry name" value="Antistasin-like"/>
</dbReference>
<evidence type="ECO:0000256" key="6">
    <source>
        <dbReference type="SAM" id="Phobius"/>
    </source>
</evidence>
<dbReference type="Gene3D" id="4.10.800.10">
    <property type="entry name" value="Thyroglobulin type-1"/>
    <property type="match status" value="4"/>
</dbReference>
<dbReference type="InterPro" id="IPR029856">
    <property type="entry name" value="AMBP"/>
</dbReference>
<feature type="domain" description="Thyroglobulin type-1" evidence="8">
    <location>
        <begin position="640"/>
        <end position="700"/>
    </location>
</feature>
<dbReference type="InterPro" id="IPR020901">
    <property type="entry name" value="Prtase_inh_Kunz-CS"/>
</dbReference>
<dbReference type="PROSITE" id="PS51162">
    <property type="entry name" value="THYROGLOBULIN_1_2"/>
    <property type="match status" value="4"/>
</dbReference>
<proteinExistence type="evidence at transcript level"/>
<dbReference type="PROSITE" id="PS00280">
    <property type="entry name" value="BPTI_KUNITZ_1"/>
    <property type="match status" value="3"/>
</dbReference>
<evidence type="ECO:0000256" key="4">
    <source>
        <dbReference type="ARBA" id="ARBA00023180"/>
    </source>
</evidence>
<keyword evidence="6" id="KW-1133">Transmembrane helix</keyword>
<organism evidence="11">
    <name type="scientific">Hirondellea gigas</name>
    <dbReference type="NCBI Taxonomy" id="1518452"/>
    <lineage>
        <taxon>Eukaryota</taxon>
        <taxon>Metazoa</taxon>
        <taxon>Ecdysozoa</taxon>
        <taxon>Arthropoda</taxon>
        <taxon>Crustacea</taxon>
        <taxon>Multicrustacea</taxon>
        <taxon>Malacostraca</taxon>
        <taxon>Eumalacostraca</taxon>
        <taxon>Peracarida</taxon>
        <taxon>Amphipoda</taxon>
        <taxon>Amphilochidea</taxon>
        <taxon>Lysianassida</taxon>
        <taxon>Lysianassidira</taxon>
        <taxon>Lysianassoidea</taxon>
        <taxon>Lysianassidae</taxon>
        <taxon>Hirondellea</taxon>
    </lineage>
</organism>
<dbReference type="Gene3D" id="4.10.75.10">
    <property type="entry name" value="Elafin-like"/>
    <property type="match status" value="2"/>
</dbReference>
<keyword evidence="4" id="KW-0325">Glycoprotein</keyword>
<dbReference type="SMART" id="SM00131">
    <property type="entry name" value="KU"/>
    <property type="match status" value="3"/>
</dbReference>
<feature type="domain" description="WAP" evidence="10">
    <location>
        <begin position="597"/>
        <end position="647"/>
    </location>
</feature>
<dbReference type="GO" id="GO:0005576">
    <property type="term" value="C:extracellular region"/>
    <property type="evidence" value="ECO:0007669"/>
    <property type="project" value="InterPro"/>
</dbReference>
<dbReference type="InterPro" id="IPR036857">
    <property type="entry name" value="Thyroglobulin_1_sf"/>
</dbReference>
<dbReference type="GO" id="GO:0004867">
    <property type="term" value="F:serine-type endopeptidase inhibitor activity"/>
    <property type="evidence" value="ECO:0007669"/>
    <property type="project" value="InterPro"/>
</dbReference>
<dbReference type="InterPro" id="IPR008197">
    <property type="entry name" value="WAP_dom"/>
</dbReference>
<dbReference type="InterPro" id="IPR002223">
    <property type="entry name" value="Kunitz_BPTI"/>
</dbReference>
<dbReference type="PROSITE" id="PS00484">
    <property type="entry name" value="THYROGLOBULIN_1_1"/>
    <property type="match status" value="2"/>
</dbReference>
<evidence type="ECO:0000256" key="5">
    <source>
        <dbReference type="PROSITE-ProRule" id="PRU00500"/>
    </source>
</evidence>
<evidence type="ECO:0000259" key="7">
    <source>
        <dbReference type="PROSITE" id="PS50279"/>
    </source>
</evidence>
<dbReference type="PROSITE" id="PS50279">
    <property type="entry name" value="BPTI_KUNITZ_2"/>
    <property type="match status" value="3"/>
</dbReference>
<dbReference type="Pfam" id="PF02822">
    <property type="entry name" value="Antistasin"/>
    <property type="match status" value="1"/>
</dbReference>
<feature type="domain" description="BPTI/Kunitz inhibitor" evidence="7">
    <location>
        <begin position="771"/>
        <end position="821"/>
    </location>
</feature>
<dbReference type="InterPro" id="IPR006150">
    <property type="entry name" value="Cys_repeat_1"/>
</dbReference>
<keyword evidence="3 5" id="KW-1015">Disulfide bond</keyword>
<feature type="domain" description="Thyroglobulin type-1" evidence="8">
    <location>
        <begin position="289"/>
        <end position="355"/>
    </location>
</feature>
<dbReference type="SMART" id="SM00289">
    <property type="entry name" value="WR1"/>
    <property type="match status" value="2"/>
</dbReference>
<comment type="caution">
    <text evidence="5">Lacks conserved residue(s) required for the propagation of feature annotation.</text>
</comment>
<evidence type="ECO:0000256" key="3">
    <source>
        <dbReference type="ARBA" id="ARBA00023157"/>
    </source>
</evidence>
<dbReference type="SMART" id="SM00211">
    <property type="entry name" value="TY"/>
    <property type="match status" value="4"/>
</dbReference>
<dbReference type="InterPro" id="IPR000716">
    <property type="entry name" value="Thyroglobulin_1"/>
</dbReference>
<dbReference type="Pfam" id="PF00086">
    <property type="entry name" value="Thyroglobulin_1"/>
    <property type="match status" value="4"/>
</dbReference>
<dbReference type="CDD" id="cd00191">
    <property type="entry name" value="TY"/>
    <property type="match status" value="3"/>
</dbReference>
<feature type="disulfide bond" evidence="5">
    <location>
        <begin position="327"/>
        <end position="334"/>
    </location>
</feature>
<dbReference type="SUPFAM" id="SSF57256">
    <property type="entry name" value="Elafin-like"/>
    <property type="match status" value="1"/>
</dbReference>
<dbReference type="PANTHER" id="PTHR46676:SF1">
    <property type="entry name" value="PROTEIN AMBP"/>
    <property type="match status" value="1"/>
</dbReference>
<dbReference type="Pfam" id="PF00014">
    <property type="entry name" value="Kunitz_BPTI"/>
    <property type="match status" value="3"/>
</dbReference>
<evidence type="ECO:0000256" key="1">
    <source>
        <dbReference type="ARBA" id="ARBA00022690"/>
    </source>
</evidence>
<dbReference type="SUPFAM" id="SSF57610">
    <property type="entry name" value="Thyroglobulin type-1 domain"/>
    <property type="match status" value="4"/>
</dbReference>
<protein>
    <submittedName>
        <fullName evidence="11">Amyloid beta A4 protein</fullName>
    </submittedName>
</protein>